<dbReference type="InterPro" id="IPR020103">
    <property type="entry name" value="PsdUridine_synth_cat_dom_sf"/>
</dbReference>
<dbReference type="EMBL" id="LGTE01000040">
    <property type="protein sequence ID" value="KNZ68257.1"/>
    <property type="molecule type" value="Genomic_DNA"/>
</dbReference>
<dbReference type="Pfam" id="PF16198">
    <property type="entry name" value="TruB_C_2"/>
    <property type="match status" value="1"/>
</dbReference>
<reference evidence="10" key="1">
    <citation type="submission" date="2015-07" db="EMBL/GenBank/DDBJ databases">
        <title>Complete Genome of Thermincola ferriacetica strain Z-0001T.</title>
        <authorList>
            <person name="Lusk B."/>
            <person name="Badalamenti J.P."/>
            <person name="Parameswaran P."/>
            <person name="Bond D.R."/>
            <person name="Torres C.I."/>
        </authorList>
    </citation>
    <scope>NUCLEOTIDE SEQUENCE [LARGE SCALE GENOMIC DNA]</scope>
    <source>
        <strain evidence="10">Z-0001</strain>
    </source>
</reference>
<gene>
    <name evidence="5" type="primary">truB</name>
    <name evidence="9" type="ORF">Tfer_3208</name>
</gene>
<evidence type="ECO:0000259" key="8">
    <source>
        <dbReference type="Pfam" id="PF16198"/>
    </source>
</evidence>
<organism evidence="9 10">
    <name type="scientific">Thermincola ferriacetica</name>
    <dbReference type="NCBI Taxonomy" id="281456"/>
    <lineage>
        <taxon>Bacteria</taxon>
        <taxon>Bacillati</taxon>
        <taxon>Bacillota</taxon>
        <taxon>Clostridia</taxon>
        <taxon>Eubacteriales</taxon>
        <taxon>Thermincolaceae</taxon>
        <taxon>Thermincola</taxon>
    </lineage>
</organism>
<keyword evidence="3 5" id="KW-0819">tRNA processing</keyword>
<evidence type="ECO:0000256" key="1">
    <source>
        <dbReference type="ARBA" id="ARBA00000385"/>
    </source>
</evidence>
<evidence type="ECO:0000313" key="10">
    <source>
        <dbReference type="Proteomes" id="UP000037175"/>
    </source>
</evidence>
<dbReference type="EC" id="5.4.99.25" evidence="5"/>
<dbReference type="AlphaFoldDB" id="A0A0L6VY49"/>
<dbReference type="InterPro" id="IPR036974">
    <property type="entry name" value="PUA_sf"/>
</dbReference>
<feature type="domain" description="PUA" evidence="6">
    <location>
        <begin position="240"/>
        <end position="292"/>
    </location>
</feature>
<dbReference type="RefSeq" id="WP_052219128.1">
    <property type="nucleotide sequence ID" value="NZ_LGTE01000040.1"/>
</dbReference>
<dbReference type="PATRIC" id="fig|281456.6.peg.3380"/>
<dbReference type="PANTHER" id="PTHR13767:SF2">
    <property type="entry name" value="PSEUDOURIDYLATE SYNTHASE TRUB1"/>
    <property type="match status" value="1"/>
</dbReference>
<dbReference type="Gene3D" id="2.30.130.10">
    <property type="entry name" value="PUA domain"/>
    <property type="match status" value="1"/>
</dbReference>
<dbReference type="InterPro" id="IPR032819">
    <property type="entry name" value="TruB_C"/>
</dbReference>
<dbReference type="NCBIfam" id="TIGR00431">
    <property type="entry name" value="TruB"/>
    <property type="match status" value="1"/>
</dbReference>
<keyword evidence="4 5" id="KW-0413">Isomerase</keyword>
<dbReference type="FunFam" id="3.30.2350.10:FF:000011">
    <property type="entry name" value="tRNA pseudouridine synthase B"/>
    <property type="match status" value="1"/>
</dbReference>
<protein>
    <recommendedName>
        <fullName evidence="5">tRNA pseudouridine synthase B</fullName>
        <ecNumber evidence="5">5.4.99.25</ecNumber>
    </recommendedName>
    <alternativeName>
        <fullName evidence="5">tRNA pseudouridine(55) synthase</fullName>
        <shortName evidence="5">Psi55 synthase</shortName>
    </alternativeName>
    <alternativeName>
        <fullName evidence="5">tRNA pseudouridylate synthase</fullName>
    </alternativeName>
    <alternativeName>
        <fullName evidence="5">tRNA-uridine isomerase</fullName>
    </alternativeName>
</protein>
<dbReference type="HAMAP" id="MF_01080">
    <property type="entry name" value="TruB_bact"/>
    <property type="match status" value="1"/>
</dbReference>
<evidence type="ECO:0000256" key="5">
    <source>
        <dbReference type="HAMAP-Rule" id="MF_01080"/>
    </source>
</evidence>
<evidence type="ECO:0000256" key="4">
    <source>
        <dbReference type="ARBA" id="ARBA00023235"/>
    </source>
</evidence>
<evidence type="ECO:0000313" key="9">
    <source>
        <dbReference type="EMBL" id="KNZ68257.1"/>
    </source>
</evidence>
<evidence type="ECO:0000259" key="6">
    <source>
        <dbReference type="Pfam" id="PF01472"/>
    </source>
</evidence>
<dbReference type="InterPro" id="IPR014780">
    <property type="entry name" value="tRNA_psdUridine_synth_TruB"/>
</dbReference>
<dbReference type="InterPro" id="IPR002501">
    <property type="entry name" value="PsdUridine_synth_N"/>
</dbReference>
<name>A0A0L6VY49_9FIRM</name>
<dbReference type="CDD" id="cd02573">
    <property type="entry name" value="PseudoU_synth_EcTruB"/>
    <property type="match status" value="1"/>
</dbReference>
<feature type="domain" description="tRNA pseudouridylate synthase B C-terminal" evidence="8">
    <location>
        <begin position="177"/>
        <end position="235"/>
    </location>
</feature>
<dbReference type="PROSITE" id="PS50890">
    <property type="entry name" value="PUA"/>
    <property type="match status" value="1"/>
</dbReference>
<comment type="function">
    <text evidence="5">Responsible for synthesis of pseudouridine from uracil-55 in the psi GC loop of transfer RNAs.</text>
</comment>
<comment type="similarity">
    <text evidence="2 5">Belongs to the pseudouridine synthase TruB family. Type 1 subfamily.</text>
</comment>
<evidence type="ECO:0000259" key="7">
    <source>
        <dbReference type="Pfam" id="PF01509"/>
    </source>
</evidence>
<evidence type="ECO:0000256" key="2">
    <source>
        <dbReference type="ARBA" id="ARBA00005642"/>
    </source>
</evidence>
<dbReference type="GO" id="GO:0003723">
    <property type="term" value="F:RNA binding"/>
    <property type="evidence" value="ECO:0007669"/>
    <property type="project" value="InterPro"/>
</dbReference>
<dbReference type="GO" id="GO:1990481">
    <property type="term" value="P:mRNA pseudouridine synthesis"/>
    <property type="evidence" value="ECO:0007669"/>
    <property type="project" value="TreeGrafter"/>
</dbReference>
<proteinExistence type="inferred from homology"/>
<evidence type="ECO:0000256" key="3">
    <source>
        <dbReference type="ARBA" id="ARBA00022694"/>
    </source>
</evidence>
<dbReference type="InterPro" id="IPR002478">
    <property type="entry name" value="PUA"/>
</dbReference>
<keyword evidence="10" id="KW-1185">Reference proteome</keyword>
<comment type="catalytic activity">
    <reaction evidence="1 5">
        <text>uridine(55) in tRNA = pseudouridine(55) in tRNA</text>
        <dbReference type="Rhea" id="RHEA:42532"/>
        <dbReference type="Rhea" id="RHEA-COMP:10101"/>
        <dbReference type="Rhea" id="RHEA-COMP:10102"/>
        <dbReference type="ChEBI" id="CHEBI:65314"/>
        <dbReference type="ChEBI" id="CHEBI:65315"/>
        <dbReference type="EC" id="5.4.99.25"/>
    </reaction>
</comment>
<dbReference type="Proteomes" id="UP000037175">
    <property type="component" value="Unassembled WGS sequence"/>
</dbReference>
<dbReference type="Pfam" id="PF01472">
    <property type="entry name" value="PUA"/>
    <property type="match status" value="1"/>
</dbReference>
<accession>A0A0L6VY49</accession>
<comment type="caution">
    <text evidence="9">The sequence shown here is derived from an EMBL/GenBank/DDBJ whole genome shotgun (WGS) entry which is preliminary data.</text>
</comment>
<feature type="active site" description="Nucleophile" evidence="5">
    <location>
        <position position="38"/>
    </location>
</feature>
<dbReference type="GO" id="GO:0031119">
    <property type="term" value="P:tRNA pseudouridine synthesis"/>
    <property type="evidence" value="ECO:0007669"/>
    <property type="project" value="UniProtKB-UniRule"/>
</dbReference>
<sequence>MDGIINVLKPPGMTSHDVVSFLRKTFQTRKVGHTGTLDPGVPGVLAVCIGKATRVAEFLTEGTKSYRGIIKFGITTTTQDGFGEITEVKDASYLKQSDIADCFKKFIGVIEQVPPMVSAVKIGGRKLYELARQGKEIVRPPRTVVIHSLIIKRFANLGSAHPEVMFDVTCSKGTYVRTLCHDIGQALGCGAYMSYLIRTSSGPFKLMDAYTLEEIDELARKQEVLKALQPIDSALIGFPVILVRESAVKAVINGNKIYPSGLVTEPGEIAQGCLVRLQDKNGSLLAVAEAKVEKLGDRKRRVFQPIKVFG</sequence>
<dbReference type="SUPFAM" id="SSF88697">
    <property type="entry name" value="PUA domain-like"/>
    <property type="match status" value="1"/>
</dbReference>
<dbReference type="Pfam" id="PF01509">
    <property type="entry name" value="TruB_N"/>
    <property type="match status" value="1"/>
</dbReference>
<dbReference type="GO" id="GO:0160148">
    <property type="term" value="F:tRNA pseudouridine(55) synthase activity"/>
    <property type="evidence" value="ECO:0007669"/>
    <property type="project" value="UniProtKB-EC"/>
</dbReference>
<dbReference type="PANTHER" id="PTHR13767">
    <property type="entry name" value="TRNA-PSEUDOURIDINE SYNTHASE"/>
    <property type="match status" value="1"/>
</dbReference>
<dbReference type="Gene3D" id="3.30.2350.10">
    <property type="entry name" value="Pseudouridine synthase"/>
    <property type="match status" value="1"/>
</dbReference>
<dbReference type="SUPFAM" id="SSF55120">
    <property type="entry name" value="Pseudouridine synthase"/>
    <property type="match status" value="1"/>
</dbReference>
<dbReference type="InterPro" id="IPR015947">
    <property type="entry name" value="PUA-like_sf"/>
</dbReference>
<feature type="domain" description="Pseudouridine synthase II N-terminal" evidence="7">
    <location>
        <begin position="23"/>
        <end position="176"/>
    </location>
</feature>